<sequence>MELCTRTAYWRRKDKRIRLVPLLACACAELGLFCFVTRPGWSPPYTKTALCARPKKKELEPFAFEADLGDHCETPGIAYRHITPMLREIATATSPDQHWRVASKGLRIYDPYYCQGGVKKRLSRLGFETVYNENEDFYKACEEGHVPRFDVLVTNPPFSAEEHFSFILDFAVKSEKPWFLILPVKEIFRDLFVNTAKALPPTLQPFFLAPPKKYNFKTPSPLPAPPTENRAKARSRSRLTHTLWVAHGGTESLHQRLLEVAKDCLCTVASRPGELPKEGLPGDPTEEMRRNIEAAFTA</sequence>
<reference evidence="2" key="1">
    <citation type="submission" date="2021-02" db="EMBL/GenBank/DDBJ databases">
        <authorList>
            <person name="Dougan E. K."/>
            <person name="Rhodes N."/>
            <person name="Thang M."/>
            <person name="Chan C."/>
        </authorList>
    </citation>
    <scope>NUCLEOTIDE SEQUENCE</scope>
</reference>
<dbReference type="PROSITE" id="PS00092">
    <property type="entry name" value="N6_MTASE"/>
    <property type="match status" value="1"/>
</dbReference>
<dbReference type="GO" id="GO:0032259">
    <property type="term" value="P:methylation"/>
    <property type="evidence" value="ECO:0007669"/>
    <property type="project" value="InterPro"/>
</dbReference>
<dbReference type="PANTHER" id="PTHR39444">
    <property type="entry name" value="SITE-SPECIFIC DNA-METHYLTRANSFERASE (ADENINE-SPECIFIC)"/>
    <property type="match status" value="1"/>
</dbReference>
<evidence type="ECO:0000313" key="3">
    <source>
        <dbReference type="Proteomes" id="UP000649617"/>
    </source>
</evidence>
<evidence type="ECO:0000313" key="2">
    <source>
        <dbReference type="EMBL" id="CAE7333736.1"/>
    </source>
</evidence>
<dbReference type="PANTHER" id="PTHR39444:SF3">
    <property type="entry name" value="SITE-SPECIFIC DNA-METHYLTRANSFERASE (ADENINE-SPECIFIC)"/>
    <property type="match status" value="1"/>
</dbReference>
<feature type="transmembrane region" description="Helical" evidence="1">
    <location>
        <begin position="20"/>
        <end position="41"/>
    </location>
</feature>
<accession>A0A812NVN5</accession>
<dbReference type="Proteomes" id="UP000649617">
    <property type="component" value="Unassembled WGS sequence"/>
</dbReference>
<dbReference type="EMBL" id="CAJNIZ010012419">
    <property type="protein sequence ID" value="CAE7333736.1"/>
    <property type="molecule type" value="Genomic_DNA"/>
</dbReference>
<proteinExistence type="predicted"/>
<dbReference type="GO" id="GO:0003676">
    <property type="term" value="F:nucleic acid binding"/>
    <property type="evidence" value="ECO:0007669"/>
    <property type="project" value="InterPro"/>
</dbReference>
<name>A0A812NVN5_SYMPI</name>
<comment type="caution">
    <text evidence="2">The sequence shown here is derived from an EMBL/GenBank/DDBJ whole genome shotgun (WGS) entry which is preliminary data.</text>
</comment>
<keyword evidence="1" id="KW-0812">Transmembrane</keyword>
<dbReference type="OrthoDB" id="203687at2759"/>
<dbReference type="GO" id="GO:0008168">
    <property type="term" value="F:methyltransferase activity"/>
    <property type="evidence" value="ECO:0007669"/>
    <property type="project" value="InterPro"/>
</dbReference>
<dbReference type="InterPro" id="IPR002052">
    <property type="entry name" value="DNA_methylase_N6_adenine_CS"/>
</dbReference>
<evidence type="ECO:0000256" key="1">
    <source>
        <dbReference type="SAM" id="Phobius"/>
    </source>
</evidence>
<keyword evidence="1" id="KW-0472">Membrane</keyword>
<protein>
    <submittedName>
        <fullName evidence="2">Uncharacterized protein</fullName>
    </submittedName>
</protein>
<keyword evidence="1" id="KW-1133">Transmembrane helix</keyword>
<dbReference type="AlphaFoldDB" id="A0A812NVN5"/>
<keyword evidence="3" id="KW-1185">Reference proteome</keyword>
<gene>
    <name evidence="2" type="ORF">SPIL2461_LOCUS7790</name>
</gene>
<organism evidence="2 3">
    <name type="scientific">Symbiodinium pilosum</name>
    <name type="common">Dinoflagellate</name>
    <dbReference type="NCBI Taxonomy" id="2952"/>
    <lineage>
        <taxon>Eukaryota</taxon>
        <taxon>Sar</taxon>
        <taxon>Alveolata</taxon>
        <taxon>Dinophyceae</taxon>
        <taxon>Suessiales</taxon>
        <taxon>Symbiodiniaceae</taxon>
        <taxon>Symbiodinium</taxon>
    </lineage>
</organism>